<dbReference type="AlphaFoldDB" id="A0A428RF98"/>
<comment type="caution">
    <text evidence="2">The sequence shown here is derived from an EMBL/GenBank/DDBJ whole genome shotgun (WGS) entry which is preliminary data.</text>
</comment>
<sequence length="308" mass="33215">MYLPGALTSVSKYLGAVETIQASKTQSPPPKKARAPAPVRTLRTSSSDFPDLNADGLEYLDLTNDAFDDSDSLSFSSNAKLWREDYASRPNLVASSGRKRKSSEISEEDDDDILSPYVHSPLAREQSPRKALPVIDTQPHLKGATRPLKESAVSSEASNPVHQTSSFPPRMEDGRDEPFSPDSGEESLAPPSHNSSIAILKVSTNKPAQICTHAAPAAVPAVQLDFASPSQRHTALGIATPRVRAIASNSSQTTKITPEDSFNEPPSKTPPESSQALVLLNQLSSQPSIFVIGYPDFNYNKEHISNTP</sequence>
<dbReference type="EMBL" id="NIZV01001250">
    <property type="protein sequence ID" value="RSL76226.1"/>
    <property type="molecule type" value="Genomic_DNA"/>
</dbReference>
<feature type="region of interest" description="Disordered" evidence="1">
    <location>
        <begin position="21"/>
        <end position="55"/>
    </location>
</feature>
<name>A0A428RF98_9HYPO</name>
<keyword evidence="3" id="KW-1185">Reference proteome</keyword>
<evidence type="ECO:0000313" key="3">
    <source>
        <dbReference type="Proteomes" id="UP000288429"/>
    </source>
</evidence>
<organism evidence="2 3">
    <name type="scientific">Fusarium ambrosium</name>
    <dbReference type="NCBI Taxonomy" id="131363"/>
    <lineage>
        <taxon>Eukaryota</taxon>
        <taxon>Fungi</taxon>
        <taxon>Dikarya</taxon>
        <taxon>Ascomycota</taxon>
        <taxon>Pezizomycotina</taxon>
        <taxon>Sordariomycetes</taxon>
        <taxon>Hypocreomycetidae</taxon>
        <taxon>Hypocreales</taxon>
        <taxon>Nectriaceae</taxon>
        <taxon>Fusarium</taxon>
        <taxon>Fusarium solani species complex</taxon>
    </lineage>
</organism>
<protein>
    <submittedName>
        <fullName evidence="2">Uncharacterized protein</fullName>
    </submittedName>
</protein>
<feature type="compositionally biased region" description="Polar residues" evidence="1">
    <location>
        <begin position="264"/>
        <end position="274"/>
    </location>
</feature>
<evidence type="ECO:0000313" key="2">
    <source>
        <dbReference type="EMBL" id="RSL76226.1"/>
    </source>
</evidence>
<feature type="region of interest" description="Disordered" evidence="1">
    <location>
        <begin position="249"/>
        <end position="274"/>
    </location>
</feature>
<reference evidence="2 3" key="1">
    <citation type="submission" date="2017-06" db="EMBL/GenBank/DDBJ databases">
        <title>Cmopartive genomic analysis of Ambrosia Fusariam Clade fungi.</title>
        <authorList>
            <person name="Stajich J.E."/>
            <person name="Carrillo J."/>
            <person name="Kijimoto T."/>
            <person name="Eskalen A."/>
            <person name="O'Donnell K."/>
            <person name="Kasson M."/>
        </authorList>
    </citation>
    <scope>NUCLEOTIDE SEQUENCE [LARGE SCALE GENOMIC DNA]</scope>
    <source>
        <strain evidence="2 3">NRRL 20438</strain>
    </source>
</reference>
<dbReference type="Proteomes" id="UP000288429">
    <property type="component" value="Unassembled WGS sequence"/>
</dbReference>
<feature type="region of interest" description="Disordered" evidence="1">
    <location>
        <begin position="86"/>
        <end position="192"/>
    </location>
</feature>
<feature type="compositionally biased region" description="Polar residues" evidence="1">
    <location>
        <begin position="152"/>
        <end position="167"/>
    </location>
</feature>
<accession>A0A428RF98</accession>
<evidence type="ECO:0000256" key="1">
    <source>
        <dbReference type="SAM" id="MobiDB-lite"/>
    </source>
</evidence>
<proteinExistence type="predicted"/>
<gene>
    <name evidence="2" type="ORF">CDV31_017384</name>
</gene>